<evidence type="ECO:0000313" key="3">
    <source>
        <dbReference type="Proteomes" id="UP000419743"/>
    </source>
</evidence>
<dbReference type="InterPro" id="IPR050508">
    <property type="entry name" value="Methyltransf_Superfamily"/>
</dbReference>
<dbReference type="Pfam" id="PF08241">
    <property type="entry name" value="Methyltransf_11"/>
    <property type="match status" value="1"/>
</dbReference>
<dbReference type="InterPro" id="IPR013216">
    <property type="entry name" value="Methyltransf_11"/>
</dbReference>
<feature type="domain" description="Methyltransferase type 11" evidence="1">
    <location>
        <begin position="49"/>
        <end position="142"/>
    </location>
</feature>
<comment type="caution">
    <text evidence="2">The sequence shown here is derived from an EMBL/GenBank/DDBJ whole genome shotgun (WGS) entry which is preliminary data.</text>
</comment>
<evidence type="ECO:0000313" key="2">
    <source>
        <dbReference type="EMBL" id="VZO39119.1"/>
    </source>
</evidence>
<dbReference type="EC" id="2.1.1.-" evidence="2"/>
<dbReference type="Proteomes" id="UP000419743">
    <property type="component" value="Unassembled WGS sequence"/>
</dbReference>
<keyword evidence="3" id="KW-1185">Reference proteome</keyword>
<gene>
    <name evidence="2" type="ORF">HALOF300_03818</name>
</gene>
<dbReference type="EMBL" id="CACRYJ010000055">
    <property type="protein sequence ID" value="VZO39119.1"/>
    <property type="molecule type" value="Genomic_DNA"/>
</dbReference>
<dbReference type="RefSeq" id="WP_156742459.1">
    <property type="nucleotide sequence ID" value="NZ_CACRYJ010000055.1"/>
</dbReference>
<organism evidence="2 3">
    <name type="scientific">Occultella aeris</name>
    <dbReference type="NCBI Taxonomy" id="2761496"/>
    <lineage>
        <taxon>Bacteria</taxon>
        <taxon>Bacillati</taxon>
        <taxon>Actinomycetota</taxon>
        <taxon>Actinomycetes</taxon>
        <taxon>Micrococcales</taxon>
        <taxon>Ruaniaceae</taxon>
        <taxon>Occultella</taxon>
    </lineage>
</organism>
<dbReference type="SUPFAM" id="SSF53335">
    <property type="entry name" value="S-adenosyl-L-methionine-dependent methyltransferases"/>
    <property type="match status" value="1"/>
</dbReference>
<keyword evidence="2" id="KW-0489">Methyltransferase</keyword>
<dbReference type="CDD" id="cd02440">
    <property type="entry name" value="AdoMet_MTases"/>
    <property type="match status" value="1"/>
</dbReference>
<proteinExistence type="predicted"/>
<accession>A0A7M4DNT7</accession>
<evidence type="ECO:0000259" key="1">
    <source>
        <dbReference type="Pfam" id="PF08241"/>
    </source>
</evidence>
<dbReference type="GO" id="GO:0032259">
    <property type="term" value="P:methylation"/>
    <property type="evidence" value="ECO:0007669"/>
    <property type="project" value="UniProtKB-KW"/>
</dbReference>
<dbReference type="PANTHER" id="PTHR42912">
    <property type="entry name" value="METHYLTRANSFERASE"/>
    <property type="match status" value="1"/>
</dbReference>
<sequence length="242" mass="26495">MTELSDFVRAGNQGVDPAAYEIENAAIDPDGTLWTHLETVAPWAGRRLLDLGCGSGFWLPRYADAARVIGVEPDPVLLPLAQARPGGAQVLHGSAEHIPLPDDSVDVVHARFAYFFPDPDFDAAPGLHEVQRVLAPGGTLVVIDNDHDDGEFAELLAVSPWAAKQGTGSYILDWWREHGATSEAVLSSWSFETRADLETVLRLEFPADVADPWLRAHRHRLGLSYGYVVHTWRPRGPGRHAA</sequence>
<dbReference type="Gene3D" id="3.40.50.150">
    <property type="entry name" value="Vaccinia Virus protein VP39"/>
    <property type="match status" value="1"/>
</dbReference>
<dbReference type="InterPro" id="IPR029063">
    <property type="entry name" value="SAM-dependent_MTases_sf"/>
</dbReference>
<name>A0A7M4DNT7_9MICO</name>
<dbReference type="GO" id="GO:0008757">
    <property type="term" value="F:S-adenosylmethionine-dependent methyltransferase activity"/>
    <property type="evidence" value="ECO:0007669"/>
    <property type="project" value="InterPro"/>
</dbReference>
<keyword evidence="2" id="KW-0808">Transferase</keyword>
<dbReference type="AlphaFoldDB" id="A0A7M4DNT7"/>
<protein>
    <submittedName>
        <fullName evidence="2">Putative S-adenosylmethionine-dependent methyltransferase/MSMEI_2290</fullName>
        <ecNumber evidence="2">2.1.1.-</ecNumber>
    </submittedName>
</protein>
<reference evidence="2 3" key="1">
    <citation type="submission" date="2019-11" db="EMBL/GenBank/DDBJ databases">
        <authorList>
            <person name="Criscuolo A."/>
        </authorList>
    </citation>
    <scope>NUCLEOTIDE SEQUENCE [LARGE SCALE GENOMIC DNA]</scope>
    <source>
        <strain evidence="2">CIP111667</strain>
    </source>
</reference>